<evidence type="ECO:0000259" key="4">
    <source>
        <dbReference type="Pfam" id="PF22783"/>
    </source>
</evidence>
<dbReference type="EMBL" id="JAKIHW010000019">
    <property type="protein sequence ID" value="MDE9619625.1"/>
    <property type="molecule type" value="Genomic_DNA"/>
</dbReference>
<feature type="domain" description="Bacterial Ig" evidence="2">
    <location>
        <begin position="1581"/>
        <end position="1662"/>
    </location>
</feature>
<dbReference type="NCBIfam" id="NF033677">
    <property type="entry name" value="biofilm_BapA_N"/>
    <property type="match status" value="1"/>
</dbReference>
<comment type="caution">
    <text evidence="5">The sequence shown here is derived from an EMBL/GenBank/DDBJ whole genome shotgun (WGS) entry which is preliminary data.</text>
</comment>
<dbReference type="Pfam" id="PF17936">
    <property type="entry name" value="Big_6"/>
    <property type="match status" value="8"/>
</dbReference>
<feature type="region of interest" description="Disordered" evidence="1">
    <location>
        <begin position="791"/>
        <end position="813"/>
    </location>
</feature>
<dbReference type="InterPro" id="IPR041498">
    <property type="entry name" value="Big_6"/>
</dbReference>
<name>A0A9X4GM00_9ENTR</name>
<proteinExistence type="predicted"/>
<dbReference type="RefSeq" id="WP_275398198.1">
    <property type="nucleotide sequence ID" value="NZ_JAKIHW010000019.1"/>
</dbReference>
<gene>
    <name evidence="5" type="ORF">L2111_16325</name>
</gene>
<feature type="domain" description="Bacterial Ig-like" evidence="3">
    <location>
        <begin position="317"/>
        <end position="407"/>
    </location>
</feature>
<feature type="domain" description="Bacterial Ig" evidence="2">
    <location>
        <begin position="682"/>
        <end position="764"/>
    </location>
</feature>
<feature type="domain" description="Bacterial Ig-like" evidence="3">
    <location>
        <begin position="1988"/>
        <end position="2077"/>
    </location>
</feature>
<dbReference type="InterPro" id="IPR010221">
    <property type="entry name" value="VCBS_dom"/>
</dbReference>
<dbReference type="InterPro" id="IPR019960">
    <property type="entry name" value="T1SS_VCA0849"/>
</dbReference>
<feature type="domain" description="Bacterial Ig-like" evidence="3">
    <location>
        <begin position="1189"/>
        <end position="1266"/>
    </location>
</feature>
<dbReference type="Gene3D" id="2.60.40.10">
    <property type="entry name" value="Immunoglobulins"/>
    <property type="match status" value="27"/>
</dbReference>
<evidence type="ECO:0000259" key="2">
    <source>
        <dbReference type="Pfam" id="PF17936"/>
    </source>
</evidence>
<dbReference type="InterPro" id="IPR055014">
    <property type="entry name" value="BapA_Bap-like_C"/>
</dbReference>
<feature type="domain" description="Bacterial Ig-like" evidence="3">
    <location>
        <begin position="2702"/>
        <end position="2787"/>
    </location>
</feature>
<feature type="domain" description="Bacterial Ig" evidence="2">
    <location>
        <begin position="1507"/>
        <end position="1566"/>
    </location>
</feature>
<dbReference type="Pfam" id="PF22783">
    <property type="entry name" value="BapA_N"/>
    <property type="match status" value="1"/>
</dbReference>
<dbReference type="Proteomes" id="UP001147005">
    <property type="component" value="Unassembled WGS sequence"/>
</dbReference>
<accession>A0A9X4GM00</accession>
<feature type="domain" description="Bacterial Ig-like" evidence="3">
    <location>
        <begin position="1275"/>
        <end position="1370"/>
    </location>
</feature>
<feature type="domain" description="Bacterial Ig-like" evidence="3">
    <location>
        <begin position="1688"/>
        <end position="1768"/>
    </location>
</feature>
<dbReference type="InterPro" id="IPR013783">
    <property type="entry name" value="Ig-like_fold"/>
</dbReference>
<feature type="domain" description="Bacterial Ig-like" evidence="3">
    <location>
        <begin position="1069"/>
        <end position="1163"/>
    </location>
</feature>
<feature type="domain" description="Bacterial Ig-like" evidence="3">
    <location>
        <begin position="1786"/>
        <end position="1872"/>
    </location>
</feature>
<dbReference type="NCBIfam" id="TIGR03661">
    <property type="entry name" value="T1SS_VCA0849"/>
    <property type="match status" value="1"/>
</dbReference>
<evidence type="ECO:0000256" key="1">
    <source>
        <dbReference type="SAM" id="MobiDB-lite"/>
    </source>
</evidence>
<evidence type="ECO:0000313" key="5">
    <source>
        <dbReference type="EMBL" id="MDE9619625.1"/>
    </source>
</evidence>
<dbReference type="Pfam" id="PF19077">
    <property type="entry name" value="Big_13"/>
    <property type="match status" value="19"/>
</dbReference>
<evidence type="ECO:0000313" key="6">
    <source>
        <dbReference type="Proteomes" id="UP001147005"/>
    </source>
</evidence>
<feature type="domain" description="Bacterial Ig-like" evidence="3">
    <location>
        <begin position="1383"/>
        <end position="1472"/>
    </location>
</feature>
<protein>
    <submittedName>
        <fullName evidence="5">Ig-like domain-containing protein</fullName>
    </submittedName>
</protein>
<feature type="compositionally biased region" description="Gly residues" evidence="1">
    <location>
        <begin position="170"/>
        <end position="193"/>
    </location>
</feature>
<dbReference type="NCBIfam" id="NF045619">
    <property type="entry name" value="adhes_GNV_Cterm"/>
    <property type="match status" value="1"/>
</dbReference>
<dbReference type="InterPro" id="IPR044016">
    <property type="entry name" value="Big_13"/>
</dbReference>
<feature type="domain" description="Bacterial Ig-like" evidence="3">
    <location>
        <begin position="965"/>
        <end position="1060"/>
    </location>
</feature>
<feature type="domain" description="Bacterial Ig-like" evidence="3">
    <location>
        <begin position="2202"/>
        <end position="2286"/>
    </location>
</feature>
<evidence type="ECO:0000259" key="3">
    <source>
        <dbReference type="Pfam" id="PF19077"/>
    </source>
</evidence>
<feature type="domain" description="Bacterial Ig" evidence="2">
    <location>
        <begin position="767"/>
        <end position="849"/>
    </location>
</feature>
<feature type="domain" description="Bacterial Ig-like" evidence="3">
    <location>
        <begin position="1895"/>
        <end position="1975"/>
    </location>
</feature>
<feature type="domain" description="Bacterial Ig-like" evidence="3">
    <location>
        <begin position="2415"/>
        <end position="2495"/>
    </location>
</feature>
<feature type="domain" description="Bacterial Ig" evidence="2">
    <location>
        <begin position="2790"/>
        <end position="2868"/>
    </location>
</feature>
<feature type="domain" description="Biofilm-associated protein BapA-like prefix-like" evidence="4">
    <location>
        <begin position="3"/>
        <end position="120"/>
    </location>
</feature>
<feature type="compositionally biased region" description="Polar residues" evidence="1">
    <location>
        <begin position="1792"/>
        <end position="1805"/>
    </location>
</feature>
<dbReference type="InterPro" id="IPR048051">
    <property type="entry name" value="BapA-like_prefix-like"/>
</dbReference>
<feature type="domain" description="Bacterial Ig-like" evidence="3">
    <location>
        <begin position="2305"/>
        <end position="2389"/>
    </location>
</feature>
<sequence>MRLLAVVSKLTGVSTNVESSEVTLSSPSIVKLSVSREEVSQLTRVNQDLVVTLRSGETITIKNFYVGKGDAQNQLVLEDSNGALWWVQDTDGAFHFQHLDDLTPLMTAEGSHEGGAVWPWVLGGIAVAGGIGLAAGGGGGGGSDNNAGNGNGGNGNGNGGNGNGNGNGNGGNGNGGNGNGGNGNGGDGDGDGGTPPTTTPNKPDVPVITSVIDNQELITGPVNQRESTNDNTPTLQGTGPANATLHIFDNGVEIGQVTIDANGNWSFTPSSPLADGTHKFTVSASDGTGSSGMSDSWEIIVDTLAPDAPVVTQEIDNVGSITGLIANNGVTDDATPTLTGTGEAGSYISISDNGILIGMVQVDDNGNWTFTPDTPLSDGVHNLTLTQTDAAGNVSAETSVPTFTVDTTPPEGAVISSVNPEGTTVTGSAEAGSLVTIISSNNQVLGSTTVDQSGHFSITISPSQTHGEALIAKIQDQAGNIGPDTSFNATNSGYPGVPVIVSIMDDFAPSTGLLSNNQATNDQTPTLSGTADANSTVNIYNNGVLVISVQADPSGNWTWTPNTNLQDDSYSFTATATNHLGTGGTSAAFNITIDTQPPSAPDDLNVSADGSVVTGTAEPGSTVTINDNNGHQIGSGVAGTDGSFTITINPPQTNGETITAIATDPAGNPSPPETALAPDITAPQPPANLVINTAGDQVTGTAEPNSTVHILDPGGAIIGTATAGPNGDFTATLLPPQTNGEHLVANATDAAGNTGGNTPITAPDTTAPDAPTGVIVAGDGGSVSGHAEAGSTVTVKDSGGNPIGTGQADSGGNFTVSITPLQKNGETVNVTATDSSNNESQPTSALAPDITAPGTPIITAVTDDQPMYQGPLNNGDVTNDSKPKLEGTAEAGSQVKIYDNGTLLTTVVADTDGNWNYTPVSALSEGAHIFTVTATDAANNASSAASWKIIVDTIAPTVPVITLVNDDVGSITGSVANNGWVTNDNTPTISGTGEPGSLVNLYDGIQLLKVILVDSSGTWSYTIPGNQALSDRTHQFTVSATDAAGNVITSPTVVSVTVDTQPPGDPVILAATDDVGNAPIDLPTGSRSNDTLPELKGTGAAGSTITIYDGATPIGSTTVLPGGTWSIQLDQPLSEGAHNISAIATDVAGNASNAGNFTLTIDTTPPAAPVISSAEGLIGTNQQTLSNGSSTKSLNPELSGTGEPGAKITIYDNGGSIGTVTVQPDGTWTFTPTSLAEGPHKFTATATDVAGNTGIPSAGFTLTVDNTPPAQPGAPVITDDVAPVTGVVTNGNTNDTTPTFSGTGTAGDVISVYLDGNTTPLGTTKVGADGTWSFTPTMPINPDSYQVTLTATDPAGNVSQPSTAVPLNIDITPPATPVIEAANDNAGTIQEDIAANGTTDDSTPTVRGTGESGSIITLYNGTTVIGSTTVVNGSWSITPTTALLNGTYTLTAVATDAAGNPSGTSNSISFTVNSTPLTAPQVTDIEDNVGVITGTLSNGSVTDDLSPTVSGTGTPGSTIQIFDNGGSSPVITTTVGADGKWSVDVPLSPNVQHTLTFGAQDAAGNSLPAGNPVIITTDTQAPTAPIVTTIDNNGTLVSGTAEPGSTVIIRNGTTVLGQAVADSITGAYTVTISPAQTTGEALNAIAQDTAGNQSGETPFTASNSGLPHPPTLQIIDDVPSGLTEIGNGKTTNDTQPTLPGVATAGADVNIYQNGIMLKTYPADASTGAWSYTIPSALADGTTWNYAVSQTVNGDTSGQSPNYAITIDTTAPLAPGITAVTDDVAPVTGNVGSGQSTNDTRPTLSGTGEIGATITVYDGGVSIGTTTVNNSGNWSFTPQNALNDGPHTFTVRATDAAGNQGGASAPYPITVDTGLPGAPVIVSVTDDVGGTTTLISGQTTNDNTPTLEGTTEANSVVTIRDNGTVIGTTTSDGNGSWSFTPSPALGEGNHALTATVTDAAGNVSPATAPFSLLVDTLPPVVPTIVSVIDDQPGSTQLTNGQLTNDAQPTLNGITEPNAIVTILSNGTIIGTANADGAGNWSFTPTNALVQGENIFTVTATDAAGNTSGASTSFTVLVDSIAPSAPVILTVQDNTAPTTGPISNGQISNESRPALSGTGEVGATITVLSDGQPIGTTIVGAGGSWSFTPSAALGNGQHTLTVTATDSAGNTSLPSGGFTYTVDTQAPTAPVITQVADDVGPLIGNLNNGQATNDTLPTLSGTAEANSTVRIYDNGSLIGFTSADGTGAWSFTPGTQLGNGNHALTVTATDAAGNVSPTSAGFNIVVDTVAPLAPTIIQAFDDVLPGTGTLSNGAFTNDTRPVLNGSAEAGARVAIYDNGTLLATVTATIDGTWEYLPATLGNGQHVFTAIATDAAGNVSPVSGGFIINVDTIAPSVPLLVSVVDDVAGGVFNAALSNGQLTNDARPTLNGTAEAGSTVSIYDGSTLLGTALVQSNNSWSFTPTTPLANGSHTFTVTATDAAGNTSAATAGFSVVVDTTAPTQPSISSIIDDVGPNTGAIGSNQPTNDARPTLNGTTEANARVDIYDNGSFVTSVTADGSGNWSYTPTSALAQGTHSFTITATDSAGNTSGISSAAAIVVDTVAPGIPTGLAVNANGTALTGVAEPNSTVIITSSGGTVLGTATANASGNFTFTLNPPQISGQTLQVSAQDAAGNIGTAGNVLAPFTGVPPAPIIASVFDDVGTITGPVAPGKTTNDTLPTLSGTAQANAVINLYNNGVLMGTTTADGNGIWSYTPSGALSEGNHAFTATATNANGASGLSGSFSVIVDTTPPTAPTILISADGGTVSGVAEAGSTVTISLPGGTSVTAIANSSGVYSVNLPVRQIEGQSLSATATDAAGNTSSPTSVLAPVLPLLAEDNVTSLPLQTDVTVSTEHQSDYGFLLVNALGNVANVLGNDTASVNFSIAAGGNGSITINAAATGVVLSLLNTLEVVIQRFDTGLNAWVTVVDTGKPDFASLLTLGASGVTLNYSGLTGGDYRVVSYNTNLLATGAYTSLDVSVVKASAGTITGGTTESGNIITDTDPANGQDNAPSGTLVTAITDGNGNVVNIPAGGIDVQGKYGILHINQNGSYTYTLTNTSTSVYGRSESFTYTLTHGNDHSSAKLVVTLGQAPTTSTVTAVDDVAALTYGTQVVAVDHGTSQQTGFTLANVGLGNVLDVSLVNGLTNPIKFNVDDGATRTLTVKASVLGVTVGGFDLYVYRFNESIQQYEQFRVKPNWVTALLGGSSTDYTITLPGGDYLFLLNASGGLTLLTGYTLDIKADHTYAVDSLSATTNGNLLVNDSAPANTVITEVNGVTVNTTGTTTINGQYGTLIIDAKGNYTYTLKSGLGADGINTPDSFVYKVKAPNGDTGSASLNIKPTPQPLDAVNDVSSTMAVTTQADTSRSFTDDSVGNASWSAQLLSPTSKSGTGVIEIATGTAVQNAILHFNVASGLTLGGLTVTWALYDSNNIKIAGNSFNGGLLVGGNLDIALNGIVLHPGNYRLDYTGSVGGLGLGNITITPTVKGTIIDLQNFETSAANSVTGNIYDGDHIASVHTLLTVNGTGGSTATLDPLSSTTSAIINGLYGKLTIGVDGHYTYALNSDVSLSTIVTKETFTYTLNDQNGHTDTATLTINMNPQVVSTVDADRLTGSAYGDTLIYHLLNANDATGGNISNGATDTWTNFSLAQGDKIDIGDLLVGWNGQNATLGNYLTVTTSGNNTVIAIDRDGTGNTYHSTNLITLENVHTTLDELVQQNHIVP</sequence>
<dbReference type="Pfam" id="PF17963">
    <property type="entry name" value="Big_9"/>
    <property type="match status" value="1"/>
</dbReference>
<feature type="region of interest" description="Disordered" evidence="1">
    <location>
        <begin position="832"/>
        <end position="853"/>
    </location>
</feature>
<feature type="region of interest" description="Disordered" evidence="1">
    <location>
        <begin position="170"/>
        <end position="206"/>
    </location>
</feature>
<feature type="domain" description="Bacterial Ig" evidence="2">
    <location>
        <begin position="2601"/>
        <end position="2682"/>
    </location>
</feature>
<dbReference type="NCBIfam" id="NF033510">
    <property type="entry name" value="Ca_tandemer"/>
    <property type="match status" value="26"/>
</dbReference>
<feature type="domain" description="Bacterial Ig-like" evidence="3">
    <location>
        <begin position="873"/>
        <end position="953"/>
    </location>
</feature>
<feature type="domain" description="Bacterial Ig-like" evidence="3">
    <location>
        <begin position="218"/>
        <end position="303"/>
    </location>
</feature>
<reference evidence="5" key="1">
    <citation type="submission" date="2022-01" db="EMBL/GenBank/DDBJ databases">
        <title>Genetic Characterization of Carbapenem-resistant Citrobacter spp. from China: a multicenter study.</title>
        <authorList>
            <person name="Ye L."/>
        </authorList>
    </citation>
    <scope>NUCLEOTIDE SEQUENCE</scope>
    <source>
        <strain evidence="5">IR5432</strain>
    </source>
</reference>
<organism evidence="5 6">
    <name type="scientific">Citrobacter portucalensis</name>
    <dbReference type="NCBI Taxonomy" id="1639133"/>
    <lineage>
        <taxon>Bacteria</taxon>
        <taxon>Pseudomonadati</taxon>
        <taxon>Pseudomonadota</taxon>
        <taxon>Gammaproteobacteria</taxon>
        <taxon>Enterobacterales</taxon>
        <taxon>Enterobacteriaceae</taxon>
        <taxon>Citrobacter</taxon>
        <taxon>Citrobacter freundii complex</taxon>
    </lineage>
</organism>
<feature type="region of interest" description="Disordered" evidence="1">
    <location>
        <begin position="1787"/>
        <end position="1806"/>
    </location>
</feature>
<feature type="domain" description="Bacterial Ig-like" evidence="3">
    <location>
        <begin position="2091"/>
        <end position="2182"/>
    </location>
</feature>
<feature type="domain" description="Bacterial Ig" evidence="2">
    <location>
        <begin position="410"/>
        <end position="490"/>
    </location>
</feature>
<dbReference type="NCBIfam" id="TIGR01965">
    <property type="entry name" value="VCBS_repeat"/>
    <property type="match status" value="2"/>
</dbReference>
<feature type="domain" description="Bacterial Ig-like" evidence="3">
    <location>
        <begin position="509"/>
        <end position="595"/>
    </location>
</feature>
<feature type="domain" description="Bacterial Ig" evidence="2">
    <location>
        <begin position="598"/>
        <end position="679"/>
    </location>
</feature>
<feature type="domain" description="Bacterial Ig-like" evidence="3">
    <location>
        <begin position="2507"/>
        <end position="2599"/>
    </location>
</feature>
<feature type="compositionally biased region" description="Polar residues" evidence="1">
    <location>
        <begin position="832"/>
        <end position="844"/>
    </location>
</feature>